<accession>A0A0A9FYQ0</accession>
<sequence>MQMQSPTHLYSIHILFPWDPEAPTQFCKQNN</sequence>
<dbReference type="EMBL" id="GBRH01180504">
    <property type="protein sequence ID" value="JAE17392.1"/>
    <property type="molecule type" value="Transcribed_RNA"/>
</dbReference>
<dbReference type="AlphaFoldDB" id="A0A0A9FYQ0"/>
<organism evidence="1">
    <name type="scientific">Arundo donax</name>
    <name type="common">Giant reed</name>
    <name type="synonym">Donax arundinaceus</name>
    <dbReference type="NCBI Taxonomy" id="35708"/>
    <lineage>
        <taxon>Eukaryota</taxon>
        <taxon>Viridiplantae</taxon>
        <taxon>Streptophyta</taxon>
        <taxon>Embryophyta</taxon>
        <taxon>Tracheophyta</taxon>
        <taxon>Spermatophyta</taxon>
        <taxon>Magnoliopsida</taxon>
        <taxon>Liliopsida</taxon>
        <taxon>Poales</taxon>
        <taxon>Poaceae</taxon>
        <taxon>PACMAD clade</taxon>
        <taxon>Arundinoideae</taxon>
        <taxon>Arundineae</taxon>
        <taxon>Arundo</taxon>
    </lineage>
</organism>
<name>A0A0A9FYQ0_ARUDO</name>
<proteinExistence type="predicted"/>
<evidence type="ECO:0000313" key="1">
    <source>
        <dbReference type="EMBL" id="JAE17392.1"/>
    </source>
</evidence>
<reference evidence="1" key="2">
    <citation type="journal article" date="2015" name="Data Brief">
        <title>Shoot transcriptome of the giant reed, Arundo donax.</title>
        <authorList>
            <person name="Barrero R.A."/>
            <person name="Guerrero F.D."/>
            <person name="Moolhuijzen P."/>
            <person name="Goolsby J.A."/>
            <person name="Tidwell J."/>
            <person name="Bellgard S.E."/>
            <person name="Bellgard M.I."/>
        </authorList>
    </citation>
    <scope>NUCLEOTIDE SEQUENCE</scope>
    <source>
        <tissue evidence="1">Shoot tissue taken approximately 20 cm above the soil surface</tissue>
    </source>
</reference>
<protein>
    <submittedName>
        <fullName evidence="1">Uncharacterized protein</fullName>
    </submittedName>
</protein>
<reference evidence="1" key="1">
    <citation type="submission" date="2014-09" db="EMBL/GenBank/DDBJ databases">
        <authorList>
            <person name="Magalhaes I.L.F."/>
            <person name="Oliveira U."/>
            <person name="Santos F.R."/>
            <person name="Vidigal T.H.D.A."/>
            <person name="Brescovit A.D."/>
            <person name="Santos A.J."/>
        </authorList>
    </citation>
    <scope>NUCLEOTIDE SEQUENCE</scope>
    <source>
        <tissue evidence="1">Shoot tissue taken approximately 20 cm above the soil surface</tissue>
    </source>
</reference>